<evidence type="ECO:0000256" key="5">
    <source>
        <dbReference type="ARBA" id="ARBA00022759"/>
    </source>
</evidence>
<proteinExistence type="predicted"/>
<protein>
    <submittedName>
        <fullName evidence="10">Retrovirus-related Pol polyprotein from transposon 17.6</fullName>
    </submittedName>
</protein>
<keyword evidence="2" id="KW-0808">Transferase</keyword>
<evidence type="ECO:0000256" key="6">
    <source>
        <dbReference type="ARBA" id="ARBA00022801"/>
    </source>
</evidence>
<dbReference type="InterPro" id="IPR053134">
    <property type="entry name" value="RNA-dir_DNA_polymerase"/>
</dbReference>
<dbReference type="Proteomes" id="UP000288805">
    <property type="component" value="Unassembled WGS sequence"/>
</dbReference>
<evidence type="ECO:0000256" key="2">
    <source>
        <dbReference type="ARBA" id="ARBA00022679"/>
    </source>
</evidence>
<comment type="caution">
    <text evidence="10">The sequence shown here is derived from an EMBL/GenBank/DDBJ whole genome shotgun (WGS) entry which is preliminary data.</text>
</comment>
<dbReference type="InterPro" id="IPR043502">
    <property type="entry name" value="DNA/RNA_pol_sf"/>
</dbReference>
<keyword evidence="4" id="KW-0540">Nuclease</keyword>
<dbReference type="PANTHER" id="PTHR24559:SF434">
    <property type="entry name" value="RNA-DIRECTED DNA POLYMERASE HOMOLOG"/>
    <property type="match status" value="1"/>
</dbReference>
<feature type="domain" description="Reverse transcriptase" evidence="8">
    <location>
        <begin position="461"/>
        <end position="589"/>
    </location>
</feature>
<keyword evidence="6" id="KW-0378">Hydrolase</keyword>
<dbReference type="CDD" id="cd01647">
    <property type="entry name" value="RT_LTR"/>
    <property type="match status" value="1"/>
</dbReference>
<keyword evidence="7" id="KW-0695">RNA-directed DNA polymerase</keyword>
<dbReference type="PANTHER" id="PTHR24559">
    <property type="entry name" value="TRANSPOSON TY3-I GAG-POL POLYPROTEIN"/>
    <property type="match status" value="1"/>
</dbReference>
<feature type="domain" description="Retrotransposon gag" evidence="9">
    <location>
        <begin position="49"/>
        <end position="141"/>
    </location>
</feature>
<evidence type="ECO:0000313" key="10">
    <source>
        <dbReference type="EMBL" id="RVW63197.1"/>
    </source>
</evidence>
<dbReference type="Gene3D" id="3.30.70.270">
    <property type="match status" value="1"/>
</dbReference>
<dbReference type="InterPro" id="IPR043128">
    <property type="entry name" value="Rev_trsase/Diguanyl_cyclase"/>
</dbReference>
<keyword evidence="5" id="KW-0255">Endonuclease</keyword>
<dbReference type="AlphaFoldDB" id="A0A438FTB3"/>
<sequence length="624" mass="71869">MELGMIDKLHHLEEALNRLSNVLLANPESSNQGNSHRENQNGENQKVPMAAYHLEGEANQWWQWLHRTLKEEGHVISWEKFEEELWARFGPSGCEDFDEALSRIKQLGTLRDYQREFEKLGNRVQGWTQKALVGTFMGGLKAEIADAIRMFKPQSLKEVINLARMRDDQIARQRRFMRLPPVRAPIALPQATRVDPAIPAKPIKRLSWEEMQRKRAQGLYFNCNERFTAGHRCQKPQLLLLEGHEGNVDCGDGTDQQTWEDDHGGEAAEVQEHEPKLEITLHALTGWTAPKTMRVTAKMGPMKLPVIPTETFPVWVANGERLKCQGRYDKVRVELQGTEFYLTLLSLPLSGLDLVLGVQWLEMLGSVAASSEEILKEFRQRHALFAVCFQPTMETAPADAPTKVTQQSMQRLLKEYETCSRSPQVCPLSESRNRETGPRNVRFGAHSSEHQSFLITGTTRKKKDGSWRFCTDYRTLNIATIKDRFPIPTVDDMLEELYGATYFTKFDLRAGYHQVRVNPSDVIKTAFRTHNGHYEYLVMPFGLCNAPSTFQAIMNSIFRPYLRKFILVFFDDILVYSPTWDEHMVHVRKHWRPCDNTNFLPRQANACLANRNWSTWGTLSHIKE</sequence>
<dbReference type="Pfam" id="PF03732">
    <property type="entry name" value="Retrotrans_gag"/>
    <property type="match status" value="1"/>
</dbReference>
<organism evidence="10 11">
    <name type="scientific">Vitis vinifera</name>
    <name type="common">Grape</name>
    <dbReference type="NCBI Taxonomy" id="29760"/>
    <lineage>
        <taxon>Eukaryota</taxon>
        <taxon>Viridiplantae</taxon>
        <taxon>Streptophyta</taxon>
        <taxon>Embryophyta</taxon>
        <taxon>Tracheophyta</taxon>
        <taxon>Spermatophyta</taxon>
        <taxon>Magnoliopsida</taxon>
        <taxon>eudicotyledons</taxon>
        <taxon>Gunneridae</taxon>
        <taxon>Pentapetalae</taxon>
        <taxon>rosids</taxon>
        <taxon>Vitales</taxon>
        <taxon>Vitaceae</taxon>
        <taxon>Viteae</taxon>
        <taxon>Vitis</taxon>
    </lineage>
</organism>
<evidence type="ECO:0000256" key="3">
    <source>
        <dbReference type="ARBA" id="ARBA00022695"/>
    </source>
</evidence>
<dbReference type="InterPro" id="IPR000477">
    <property type="entry name" value="RT_dom"/>
</dbReference>
<dbReference type="InterPro" id="IPR005162">
    <property type="entry name" value="Retrotrans_gag_dom"/>
</dbReference>
<name>A0A438FTB3_VITVI</name>
<keyword evidence="1" id="KW-0645">Protease</keyword>
<evidence type="ECO:0000256" key="7">
    <source>
        <dbReference type="ARBA" id="ARBA00022918"/>
    </source>
</evidence>
<accession>A0A438FTB3</accession>
<keyword evidence="3" id="KW-0548">Nucleotidyltransferase</keyword>
<dbReference type="GO" id="GO:0008233">
    <property type="term" value="F:peptidase activity"/>
    <property type="evidence" value="ECO:0007669"/>
    <property type="project" value="UniProtKB-KW"/>
</dbReference>
<reference evidence="10 11" key="1">
    <citation type="journal article" date="2018" name="PLoS Genet.">
        <title>Population sequencing reveals clonal diversity and ancestral inbreeding in the grapevine cultivar Chardonnay.</title>
        <authorList>
            <person name="Roach M.J."/>
            <person name="Johnson D.L."/>
            <person name="Bohlmann J."/>
            <person name="van Vuuren H.J."/>
            <person name="Jones S.J."/>
            <person name="Pretorius I.S."/>
            <person name="Schmidt S.A."/>
            <person name="Borneman A.R."/>
        </authorList>
    </citation>
    <scope>NUCLEOTIDE SEQUENCE [LARGE SCALE GENOMIC DNA]</scope>
    <source>
        <strain evidence="11">cv. Chardonnay</strain>
        <tissue evidence="10">Leaf</tissue>
    </source>
</reference>
<dbReference type="Gene3D" id="3.10.10.10">
    <property type="entry name" value="HIV Type 1 Reverse Transcriptase, subunit A, domain 1"/>
    <property type="match status" value="1"/>
</dbReference>
<gene>
    <name evidence="10" type="primary">pol_1988</name>
    <name evidence="10" type="ORF">CK203_055665</name>
</gene>
<dbReference type="GO" id="GO:0006508">
    <property type="term" value="P:proteolysis"/>
    <property type="evidence" value="ECO:0007669"/>
    <property type="project" value="UniProtKB-KW"/>
</dbReference>
<evidence type="ECO:0000313" key="11">
    <source>
        <dbReference type="Proteomes" id="UP000288805"/>
    </source>
</evidence>
<evidence type="ECO:0000256" key="1">
    <source>
        <dbReference type="ARBA" id="ARBA00022670"/>
    </source>
</evidence>
<evidence type="ECO:0000259" key="8">
    <source>
        <dbReference type="Pfam" id="PF00078"/>
    </source>
</evidence>
<dbReference type="CDD" id="cd00303">
    <property type="entry name" value="retropepsin_like"/>
    <property type="match status" value="1"/>
</dbReference>
<evidence type="ECO:0000256" key="4">
    <source>
        <dbReference type="ARBA" id="ARBA00022722"/>
    </source>
</evidence>
<evidence type="ECO:0000259" key="9">
    <source>
        <dbReference type="Pfam" id="PF03732"/>
    </source>
</evidence>
<dbReference type="EMBL" id="QGNW01000747">
    <property type="protein sequence ID" value="RVW63197.1"/>
    <property type="molecule type" value="Genomic_DNA"/>
</dbReference>
<dbReference type="GO" id="GO:0003964">
    <property type="term" value="F:RNA-directed DNA polymerase activity"/>
    <property type="evidence" value="ECO:0007669"/>
    <property type="project" value="UniProtKB-KW"/>
</dbReference>
<dbReference type="FunFam" id="3.10.10.10:FF:000007">
    <property type="entry name" value="Retrovirus-related Pol polyprotein from transposon 17.6-like Protein"/>
    <property type="match status" value="1"/>
</dbReference>
<dbReference type="GO" id="GO:0004519">
    <property type="term" value="F:endonuclease activity"/>
    <property type="evidence" value="ECO:0007669"/>
    <property type="project" value="UniProtKB-KW"/>
</dbReference>
<dbReference type="Pfam" id="PF00078">
    <property type="entry name" value="RVT_1"/>
    <property type="match status" value="1"/>
</dbReference>
<dbReference type="SUPFAM" id="SSF56672">
    <property type="entry name" value="DNA/RNA polymerases"/>
    <property type="match status" value="1"/>
</dbReference>